<evidence type="ECO:0000256" key="4">
    <source>
        <dbReference type="ARBA" id="ARBA00022729"/>
    </source>
</evidence>
<dbReference type="Proteomes" id="UP000806528">
    <property type="component" value="Unassembled WGS sequence"/>
</dbReference>
<feature type="region of interest" description="Disordered" evidence="6">
    <location>
        <begin position="26"/>
        <end position="50"/>
    </location>
</feature>
<proteinExistence type="inferred from homology"/>
<comment type="similarity">
    <text evidence="2">Belongs to the bacterial solute-binding protein 8 family.</text>
</comment>
<keyword evidence="3" id="KW-0813">Transport</keyword>
<evidence type="ECO:0000313" key="9">
    <source>
        <dbReference type="Proteomes" id="UP000806528"/>
    </source>
</evidence>
<dbReference type="SUPFAM" id="SSF53807">
    <property type="entry name" value="Helical backbone' metal receptor"/>
    <property type="match status" value="1"/>
</dbReference>
<evidence type="ECO:0000256" key="6">
    <source>
        <dbReference type="SAM" id="MobiDB-lite"/>
    </source>
</evidence>
<comment type="subcellular location">
    <subcellularLocation>
        <location evidence="1">Cell envelope</location>
    </subcellularLocation>
</comment>
<name>A0ABR9P9S0_9ACTN</name>
<accession>A0ABR9P9S0</accession>
<gene>
    <name evidence="8" type="ORF">IDM40_17985</name>
</gene>
<protein>
    <submittedName>
        <fullName evidence="8">ABC transporter substrate-binding protein</fullName>
    </submittedName>
</protein>
<dbReference type="InterPro" id="IPR002491">
    <property type="entry name" value="ABC_transptr_periplasmic_BD"/>
</dbReference>
<dbReference type="EMBL" id="JADBGI010000016">
    <property type="protein sequence ID" value="MBE3000574.1"/>
    <property type="molecule type" value="Genomic_DNA"/>
</dbReference>
<evidence type="ECO:0000256" key="5">
    <source>
        <dbReference type="SAM" id="Coils"/>
    </source>
</evidence>
<reference evidence="8 9" key="1">
    <citation type="submission" date="2020-09" db="EMBL/GenBank/DDBJ databases">
        <title>Diversity and distribution of actinomycetes associated with coral in the coast of Hainan.</title>
        <authorList>
            <person name="Li F."/>
        </authorList>
    </citation>
    <scope>NUCLEOTIDE SEQUENCE [LARGE SCALE GENOMIC DNA]</scope>
    <source>
        <strain evidence="8 9">HNM0947</strain>
    </source>
</reference>
<organism evidence="8 9">
    <name type="scientific">Nocardiopsis coralli</name>
    <dbReference type="NCBI Taxonomy" id="2772213"/>
    <lineage>
        <taxon>Bacteria</taxon>
        <taxon>Bacillati</taxon>
        <taxon>Actinomycetota</taxon>
        <taxon>Actinomycetes</taxon>
        <taxon>Streptosporangiales</taxon>
        <taxon>Nocardiopsidaceae</taxon>
        <taxon>Nocardiopsis</taxon>
    </lineage>
</organism>
<keyword evidence="5" id="KW-0175">Coiled coil</keyword>
<evidence type="ECO:0000256" key="2">
    <source>
        <dbReference type="ARBA" id="ARBA00008814"/>
    </source>
</evidence>
<feature type="coiled-coil region" evidence="5">
    <location>
        <begin position="176"/>
        <end position="203"/>
    </location>
</feature>
<dbReference type="RefSeq" id="WP_193123184.1">
    <property type="nucleotide sequence ID" value="NZ_JADBGI010000016.1"/>
</dbReference>
<keyword evidence="4" id="KW-0732">Signal</keyword>
<dbReference type="PROSITE" id="PS50983">
    <property type="entry name" value="FE_B12_PBP"/>
    <property type="match status" value="1"/>
</dbReference>
<evidence type="ECO:0000259" key="7">
    <source>
        <dbReference type="PROSITE" id="PS50983"/>
    </source>
</evidence>
<dbReference type="Gene3D" id="3.40.50.1980">
    <property type="entry name" value="Nitrogenase molybdenum iron protein domain"/>
    <property type="match status" value="2"/>
</dbReference>
<evidence type="ECO:0000256" key="3">
    <source>
        <dbReference type="ARBA" id="ARBA00022448"/>
    </source>
</evidence>
<feature type="domain" description="Fe/B12 periplasmic-binding" evidence="7">
    <location>
        <begin position="57"/>
        <end position="331"/>
    </location>
</feature>
<dbReference type="PANTHER" id="PTHR30532">
    <property type="entry name" value="IRON III DICITRATE-BINDING PERIPLASMIC PROTEIN"/>
    <property type="match status" value="1"/>
</dbReference>
<comment type="caution">
    <text evidence="8">The sequence shown here is derived from an EMBL/GenBank/DDBJ whole genome shotgun (WGS) entry which is preliminary data.</text>
</comment>
<evidence type="ECO:0000313" key="8">
    <source>
        <dbReference type="EMBL" id="MBE3000574.1"/>
    </source>
</evidence>
<dbReference type="InterPro" id="IPR051313">
    <property type="entry name" value="Bact_iron-sidero_bind"/>
</dbReference>
<sequence>MPLSAFLPRSLPAVGLGAVLVAAGCSPGGDDPSEPDGETRTVEAANGSVEVPAEPQSVAVLWRPTLGAATQLGHDVVATMGTPGQSGQGLEPFLPEGADADALTVVTNSPSEEDVNIEELANTAPDLIIGVDTQMGAQAEMLDDLEQIAPTVLLEWDGTGAWRGHLEEVAEVLDEPDRAEEAVAEYDEAVEEAREELSDAGTDPAETELSLVRLQDESEVRLETSASFPGQVVDDLGFARPDDQIDPDGETDFVPRSYENLDSADGDAVFVLTGSGYPEAPDTFSDGVWANLSAVQDEQVFHGDHDVWGAASYYAAHRIVEEVTAALTGEAEPAV</sequence>
<keyword evidence="9" id="KW-1185">Reference proteome</keyword>
<dbReference type="Pfam" id="PF01497">
    <property type="entry name" value="Peripla_BP_2"/>
    <property type="match status" value="1"/>
</dbReference>
<evidence type="ECO:0000256" key="1">
    <source>
        <dbReference type="ARBA" id="ARBA00004196"/>
    </source>
</evidence>
<dbReference type="PANTHER" id="PTHR30532:SF25">
    <property type="entry name" value="IRON(III) DICITRATE-BINDING PERIPLASMIC PROTEIN"/>
    <property type="match status" value="1"/>
</dbReference>